<evidence type="ECO:0000313" key="6">
    <source>
        <dbReference type="EMBL" id="NMG03140.1"/>
    </source>
</evidence>
<proteinExistence type="predicted"/>
<feature type="transmembrane region" description="Helical" evidence="5">
    <location>
        <begin position="93"/>
        <end position="115"/>
    </location>
</feature>
<keyword evidence="2 5" id="KW-0812">Transmembrane</keyword>
<dbReference type="AlphaFoldDB" id="A0A972F802"/>
<evidence type="ECO:0000256" key="5">
    <source>
        <dbReference type="SAM" id="Phobius"/>
    </source>
</evidence>
<dbReference type="Pfam" id="PF09685">
    <property type="entry name" value="MamF_MmsF"/>
    <property type="match status" value="1"/>
</dbReference>
<evidence type="ECO:0000256" key="3">
    <source>
        <dbReference type="ARBA" id="ARBA00022989"/>
    </source>
</evidence>
<evidence type="ECO:0000256" key="4">
    <source>
        <dbReference type="ARBA" id="ARBA00023136"/>
    </source>
</evidence>
<feature type="transmembrane region" description="Helical" evidence="5">
    <location>
        <begin position="20"/>
        <end position="46"/>
    </location>
</feature>
<dbReference type="RefSeq" id="WP_168987898.1">
    <property type="nucleotide sequence ID" value="NZ_CAWPHM010000269.1"/>
</dbReference>
<accession>A0A972F802</accession>
<evidence type="ECO:0000256" key="2">
    <source>
        <dbReference type="ARBA" id="ARBA00022692"/>
    </source>
</evidence>
<keyword evidence="7" id="KW-1185">Reference proteome</keyword>
<keyword evidence="3 5" id="KW-1133">Transmembrane helix</keyword>
<evidence type="ECO:0000313" key="7">
    <source>
        <dbReference type="Proteomes" id="UP000599523"/>
    </source>
</evidence>
<dbReference type="InterPro" id="IPR019109">
    <property type="entry name" value="MamF_MmsF"/>
</dbReference>
<reference evidence="6" key="1">
    <citation type="submission" date="2019-12" db="EMBL/GenBank/DDBJ databases">
        <title>Comparative genomics gives insights into the taxonomy of the Azoarcus-Aromatoleum group and reveals separate origins of nif in the plant-associated Azoarcus and non-plant-associated Aromatoleum sub-groups.</title>
        <authorList>
            <person name="Lafos M."/>
            <person name="Maluk M."/>
            <person name="Batista M."/>
            <person name="Junghare M."/>
            <person name="Carmona M."/>
            <person name="Faoro H."/>
            <person name="Cruz L.M."/>
            <person name="Battistoni F."/>
            <person name="De Souza E."/>
            <person name="Pedrosa F."/>
            <person name="Chen W.-M."/>
            <person name="Poole P.S."/>
            <person name="Dixon R.A."/>
            <person name="James E.K."/>
        </authorList>
    </citation>
    <scope>NUCLEOTIDE SEQUENCE</scope>
    <source>
        <strain evidence="6">NSC3</strain>
    </source>
</reference>
<evidence type="ECO:0008006" key="8">
    <source>
        <dbReference type="Google" id="ProtNLM"/>
    </source>
</evidence>
<feature type="transmembrane region" description="Helical" evidence="5">
    <location>
        <begin position="67"/>
        <end position="87"/>
    </location>
</feature>
<gene>
    <name evidence="6" type="ORF">GPA21_09150</name>
</gene>
<dbReference type="Proteomes" id="UP000599523">
    <property type="component" value="Unassembled WGS sequence"/>
</dbReference>
<dbReference type="EMBL" id="WTVM01000044">
    <property type="protein sequence ID" value="NMG03140.1"/>
    <property type="molecule type" value="Genomic_DNA"/>
</dbReference>
<name>A0A972F802_9RHOO</name>
<protein>
    <recommendedName>
        <fullName evidence="8">DUF4870 domain-containing protein</fullName>
    </recommendedName>
</protein>
<comment type="subcellular location">
    <subcellularLocation>
        <location evidence="1">Membrane</location>
        <topology evidence="1">Multi-pass membrane protein</topology>
    </subcellularLocation>
</comment>
<evidence type="ECO:0000256" key="1">
    <source>
        <dbReference type="ARBA" id="ARBA00004141"/>
    </source>
</evidence>
<organism evidence="6 7">
    <name type="scientific">Azoarcus taiwanensis</name>
    <dbReference type="NCBI Taxonomy" id="666964"/>
    <lineage>
        <taxon>Bacteria</taxon>
        <taxon>Pseudomonadati</taxon>
        <taxon>Pseudomonadota</taxon>
        <taxon>Betaproteobacteria</taxon>
        <taxon>Rhodocyclales</taxon>
        <taxon>Zoogloeaceae</taxon>
        <taxon>Azoarcus</taxon>
    </lineage>
</organism>
<keyword evidence="4 5" id="KW-0472">Membrane</keyword>
<sequence length="137" mass="15235">MTDRQPNLLKESAPGPRLAILVQSLFLANLMIIPVLGFLAITWLWFTKRDGATELERNHLDQAFITSIKGGAILVGMSIAIFVLGGFDNPWSWVIGVLYFTCFHATLILFGVIAVNRAILAQPYRYPVLGPPLERKP</sequence>
<comment type="caution">
    <text evidence="6">The sequence shown here is derived from an EMBL/GenBank/DDBJ whole genome shotgun (WGS) entry which is preliminary data.</text>
</comment>